<name>A0ABU3PR59_9ACTN</name>
<accession>A0ABU3PR59</accession>
<dbReference type="InterPro" id="IPR027477">
    <property type="entry name" value="Succ_DH/fumarate_Rdtase_cat_sf"/>
</dbReference>
<evidence type="ECO:0000256" key="4">
    <source>
        <dbReference type="ARBA" id="ARBA00023002"/>
    </source>
</evidence>
<organism evidence="6 7">
    <name type="scientific">Nocardioides imazamoxiresistens</name>
    <dbReference type="NCBI Taxonomy" id="3231893"/>
    <lineage>
        <taxon>Bacteria</taxon>
        <taxon>Bacillati</taxon>
        <taxon>Actinomycetota</taxon>
        <taxon>Actinomycetes</taxon>
        <taxon>Propionibacteriales</taxon>
        <taxon>Nocardioidaceae</taxon>
        <taxon>Nocardioides</taxon>
    </lineage>
</organism>
<gene>
    <name evidence="6" type="ORF">RDV89_01400</name>
</gene>
<dbReference type="SUPFAM" id="SSF51905">
    <property type="entry name" value="FAD/NAD(P)-binding domain"/>
    <property type="match status" value="1"/>
</dbReference>
<evidence type="ECO:0000256" key="1">
    <source>
        <dbReference type="ARBA" id="ARBA00001974"/>
    </source>
</evidence>
<feature type="domain" description="FAD-dependent oxidoreductase 2 FAD-binding" evidence="5">
    <location>
        <begin position="16"/>
        <end position="529"/>
    </location>
</feature>
<dbReference type="PANTHER" id="PTHR43400">
    <property type="entry name" value="FUMARATE REDUCTASE"/>
    <property type="match status" value="1"/>
</dbReference>
<dbReference type="RefSeq" id="WP_315730698.1">
    <property type="nucleotide sequence ID" value="NZ_JAVYII010000001.1"/>
</dbReference>
<dbReference type="Gene3D" id="3.50.50.60">
    <property type="entry name" value="FAD/NAD(P)-binding domain"/>
    <property type="match status" value="2"/>
</dbReference>
<evidence type="ECO:0000259" key="5">
    <source>
        <dbReference type="Pfam" id="PF00890"/>
    </source>
</evidence>
<reference evidence="6 7" key="1">
    <citation type="submission" date="2023-08" db="EMBL/GenBank/DDBJ databases">
        <title>Nocardioides seae sp. nov., a bacterium isolated from a soil.</title>
        <authorList>
            <person name="Wang X."/>
        </authorList>
    </citation>
    <scope>NUCLEOTIDE SEQUENCE [LARGE SCALE GENOMIC DNA]</scope>
    <source>
        <strain evidence="6 7">YZH12</strain>
    </source>
</reference>
<protein>
    <submittedName>
        <fullName evidence="6">FAD-dependent oxidoreductase</fullName>
    </submittedName>
</protein>
<evidence type="ECO:0000313" key="7">
    <source>
        <dbReference type="Proteomes" id="UP001268542"/>
    </source>
</evidence>
<dbReference type="InterPro" id="IPR050315">
    <property type="entry name" value="FAD-oxidoreductase_2"/>
</dbReference>
<proteinExistence type="predicted"/>
<dbReference type="EMBL" id="JAVYII010000001">
    <property type="protein sequence ID" value="MDT9591704.1"/>
    <property type="molecule type" value="Genomic_DNA"/>
</dbReference>
<dbReference type="Pfam" id="PF00890">
    <property type="entry name" value="FAD_binding_2"/>
    <property type="match status" value="1"/>
</dbReference>
<comment type="caution">
    <text evidence="6">The sequence shown here is derived from an EMBL/GenBank/DDBJ whole genome shotgun (WGS) entry which is preliminary data.</text>
</comment>
<dbReference type="Proteomes" id="UP001268542">
    <property type="component" value="Unassembled WGS sequence"/>
</dbReference>
<dbReference type="InterPro" id="IPR003953">
    <property type="entry name" value="FAD-dep_OxRdtase_2_FAD-bd"/>
</dbReference>
<evidence type="ECO:0000313" key="6">
    <source>
        <dbReference type="EMBL" id="MDT9591704.1"/>
    </source>
</evidence>
<keyword evidence="4" id="KW-0560">Oxidoreductase</keyword>
<sequence length="550" mass="57164">MTEPSTTGAGFDEQHDVVVLGTGAAGLTAALAAADAGARVALVEKADRVGGTTALSSAVVWLPDNVHGRSAGVADSREDALAYLAALSHGMILPELAETFVDSVADLVDWLETATPLRLQLVAGFPDYHPEHPGGKAGGGRSLEPALFSYASIPGWADRVVGTPRRMNVSDTPTGGGTGVIAPDELTRREAADLEGLGRALVGSLLAGCLDRGVEPRTGWRATRLLTADDRVVGVELVDAAGTVRRLGARSVVLATGGFEYDADLVRDFLRGPMVSPAGVPTNTGDGLRMAMRVGARLGNMREAWWVPVVELPGERADGGNNVFLILRERTLPRSIVVNDQGLRFTNEAANYNALGGAFHQFDPTEFRYVNQPAYLVFDHGFVQRYGCFGNAPGAPAPDFCHRAADLAGLAELIDVPAAALEATVTRWNGLVAGGHDDDFGRGDSAYDGWCGDRSAYPGRGATLGPLDEGPYYAVPLLSSTLGTKGGPRTDPDGAVLDVDDRVVPGLFAAGNVMAGPTGMVYGGAGGTLGPAMVFGMRAGRAAARVPAPV</sequence>
<dbReference type="SUPFAM" id="SSF56425">
    <property type="entry name" value="Succinate dehydrogenase/fumarate reductase flavoprotein, catalytic domain"/>
    <property type="match status" value="1"/>
</dbReference>
<dbReference type="InterPro" id="IPR036188">
    <property type="entry name" value="FAD/NAD-bd_sf"/>
</dbReference>
<keyword evidence="3" id="KW-0274">FAD</keyword>
<evidence type="ECO:0000256" key="2">
    <source>
        <dbReference type="ARBA" id="ARBA00022630"/>
    </source>
</evidence>
<dbReference type="PANTHER" id="PTHR43400:SF10">
    <property type="entry name" value="3-OXOSTEROID 1-DEHYDROGENASE"/>
    <property type="match status" value="1"/>
</dbReference>
<keyword evidence="2" id="KW-0285">Flavoprotein</keyword>
<keyword evidence="7" id="KW-1185">Reference proteome</keyword>
<comment type="cofactor">
    <cofactor evidence="1">
        <name>FAD</name>
        <dbReference type="ChEBI" id="CHEBI:57692"/>
    </cofactor>
</comment>
<evidence type="ECO:0000256" key="3">
    <source>
        <dbReference type="ARBA" id="ARBA00022827"/>
    </source>
</evidence>